<evidence type="ECO:0000259" key="5">
    <source>
        <dbReference type="Pfam" id="PF08241"/>
    </source>
</evidence>
<feature type="region of interest" description="Disordered" evidence="4">
    <location>
        <begin position="57"/>
        <end position="84"/>
    </location>
</feature>
<evidence type="ECO:0000313" key="6">
    <source>
        <dbReference type="EMBL" id="HGZ42220.1"/>
    </source>
</evidence>
<dbReference type="InterPro" id="IPR013216">
    <property type="entry name" value="Methyltransf_11"/>
</dbReference>
<dbReference type="GO" id="GO:0032259">
    <property type="term" value="P:methylation"/>
    <property type="evidence" value="ECO:0007669"/>
    <property type="project" value="UniProtKB-KW"/>
</dbReference>
<dbReference type="PANTHER" id="PTHR43464:SF19">
    <property type="entry name" value="UBIQUINONE BIOSYNTHESIS O-METHYLTRANSFERASE, MITOCHONDRIAL"/>
    <property type="match status" value="1"/>
</dbReference>
<comment type="caution">
    <text evidence="6">The sequence shown here is derived from an EMBL/GenBank/DDBJ whole genome shotgun (WGS) entry which is preliminary data.</text>
</comment>
<keyword evidence="2 6" id="KW-0808">Transferase</keyword>
<evidence type="ECO:0000256" key="1">
    <source>
        <dbReference type="ARBA" id="ARBA00022603"/>
    </source>
</evidence>
<evidence type="ECO:0000256" key="3">
    <source>
        <dbReference type="ARBA" id="ARBA00022691"/>
    </source>
</evidence>
<dbReference type="Pfam" id="PF08241">
    <property type="entry name" value="Methyltransf_11"/>
    <property type="match status" value="1"/>
</dbReference>
<dbReference type="AlphaFoldDB" id="A0A832I2P8"/>
<dbReference type="PANTHER" id="PTHR43464">
    <property type="entry name" value="METHYLTRANSFERASE"/>
    <property type="match status" value="1"/>
</dbReference>
<protein>
    <submittedName>
        <fullName evidence="6">Class I SAM-dependent methyltransferase</fullName>
    </submittedName>
</protein>
<sequence length="373" mass="40216">MAQGVRLVGGGESVQDLPPVARQLDAVRLARARRRPADVGAVLPRAAGAARRLAARARARRGGGGRAARGGRRARGPAARRGAPVSPLTVVAPTRAPGEPAVFLREVVADAPPGARVLDAGCGPGSWPWDLRPDLDITGFDIKFPPGPPAPGPGRRVFRGDLARLPLRDGAFDLTVCHYVLEHVTELEACCDELARVTRTGGTLYLAVPRAAAFDDRLYRFAGYFAKYALLKLRKRIEHQQRFDLAGVLARFARRGFRLEAHALVPAGFSWMNDARTKPLQGPFTAALAALHRATGLDLARDANFVLVFRKAGAPLAPPPTGRGAPPLPGRRRVTHVCRECGEHAVIDAARPWPRAWTCPWCGRPNPFGRPRA</sequence>
<evidence type="ECO:0000256" key="2">
    <source>
        <dbReference type="ARBA" id="ARBA00022679"/>
    </source>
</evidence>
<gene>
    <name evidence="6" type="ORF">ENR23_02130</name>
</gene>
<dbReference type="CDD" id="cd02440">
    <property type="entry name" value="AdoMet_MTases"/>
    <property type="match status" value="1"/>
</dbReference>
<feature type="compositionally biased region" description="Basic residues" evidence="4">
    <location>
        <begin position="57"/>
        <end position="75"/>
    </location>
</feature>
<organism evidence="6">
    <name type="scientific">Eiseniibacteriota bacterium</name>
    <dbReference type="NCBI Taxonomy" id="2212470"/>
    <lineage>
        <taxon>Bacteria</taxon>
        <taxon>Candidatus Eiseniibacteriota</taxon>
    </lineage>
</organism>
<keyword evidence="1 6" id="KW-0489">Methyltransferase</keyword>
<dbReference type="GO" id="GO:0008757">
    <property type="term" value="F:S-adenosylmethionine-dependent methyltransferase activity"/>
    <property type="evidence" value="ECO:0007669"/>
    <property type="project" value="InterPro"/>
</dbReference>
<proteinExistence type="predicted"/>
<reference evidence="6" key="1">
    <citation type="journal article" date="2020" name="mSystems">
        <title>Genome- and Community-Level Interaction Insights into Carbon Utilization and Element Cycling Functions of Hydrothermarchaeota in Hydrothermal Sediment.</title>
        <authorList>
            <person name="Zhou Z."/>
            <person name="Liu Y."/>
            <person name="Xu W."/>
            <person name="Pan J."/>
            <person name="Luo Z.H."/>
            <person name="Li M."/>
        </authorList>
    </citation>
    <scope>NUCLEOTIDE SEQUENCE [LARGE SCALE GENOMIC DNA]</scope>
    <source>
        <strain evidence="6">SpSt-381</strain>
    </source>
</reference>
<accession>A0A832I2P8</accession>
<dbReference type="SUPFAM" id="SSF53335">
    <property type="entry name" value="S-adenosyl-L-methionine-dependent methyltransferases"/>
    <property type="match status" value="1"/>
</dbReference>
<dbReference type="InterPro" id="IPR029063">
    <property type="entry name" value="SAM-dependent_MTases_sf"/>
</dbReference>
<keyword evidence="3" id="KW-0949">S-adenosyl-L-methionine</keyword>
<feature type="domain" description="Methyltransferase type 11" evidence="5">
    <location>
        <begin position="118"/>
        <end position="206"/>
    </location>
</feature>
<dbReference type="Gene3D" id="3.40.50.150">
    <property type="entry name" value="Vaccinia Virus protein VP39"/>
    <property type="match status" value="1"/>
</dbReference>
<dbReference type="EMBL" id="DSQF01000003">
    <property type="protein sequence ID" value="HGZ42220.1"/>
    <property type="molecule type" value="Genomic_DNA"/>
</dbReference>
<evidence type="ECO:0000256" key="4">
    <source>
        <dbReference type="SAM" id="MobiDB-lite"/>
    </source>
</evidence>
<name>A0A832I2P8_UNCEI</name>